<dbReference type="EMBL" id="PUIQ01000030">
    <property type="protein sequence ID" value="PQP15509.1"/>
    <property type="molecule type" value="Genomic_DNA"/>
</dbReference>
<dbReference type="GO" id="GO:0008270">
    <property type="term" value="F:zinc ion binding"/>
    <property type="evidence" value="ECO:0007669"/>
    <property type="project" value="InterPro"/>
</dbReference>
<dbReference type="InterPro" id="IPR002711">
    <property type="entry name" value="HNH"/>
</dbReference>
<dbReference type="Pfam" id="PF01844">
    <property type="entry name" value="HNH"/>
    <property type="match status" value="1"/>
</dbReference>
<evidence type="ECO:0000256" key="1">
    <source>
        <dbReference type="ARBA" id="ARBA00022722"/>
    </source>
</evidence>
<dbReference type="InterPro" id="IPR003615">
    <property type="entry name" value="HNH_nuc"/>
</dbReference>
<dbReference type="Gene3D" id="1.10.30.50">
    <property type="match status" value="1"/>
</dbReference>
<evidence type="ECO:0000313" key="7">
    <source>
        <dbReference type="EMBL" id="PQP15509.1"/>
    </source>
</evidence>
<keyword evidence="1" id="KW-0540">Nuclease</keyword>
<proteinExistence type="inferred from homology"/>
<evidence type="ECO:0000256" key="3">
    <source>
        <dbReference type="ARBA" id="ARBA00038412"/>
    </source>
</evidence>
<dbReference type="GO" id="GO:0003676">
    <property type="term" value="F:nucleic acid binding"/>
    <property type="evidence" value="ECO:0007669"/>
    <property type="project" value="InterPro"/>
</dbReference>
<feature type="compositionally biased region" description="Basic residues" evidence="5">
    <location>
        <begin position="109"/>
        <end position="118"/>
    </location>
</feature>
<reference evidence="7 8" key="1">
    <citation type="submission" date="2018-02" db="EMBL/GenBank/DDBJ databases">
        <title>Draft genome sequencing of Burkholderia cepacia Y14-15.</title>
        <authorList>
            <person name="Zheng B.-X."/>
        </authorList>
    </citation>
    <scope>NUCLEOTIDE SEQUENCE [LARGE SCALE GENOMIC DNA]</scope>
    <source>
        <strain evidence="7 8">Y14-15</strain>
    </source>
</reference>
<comment type="similarity">
    <text evidence="3">Belongs to the HNH nuclease family.</text>
</comment>
<accession>A0A2S8ILF6</accession>
<evidence type="ECO:0000256" key="5">
    <source>
        <dbReference type="SAM" id="MobiDB-lite"/>
    </source>
</evidence>
<feature type="compositionally biased region" description="Gly residues" evidence="5">
    <location>
        <begin position="128"/>
        <end position="137"/>
    </location>
</feature>
<dbReference type="GO" id="GO:0004519">
    <property type="term" value="F:endonuclease activity"/>
    <property type="evidence" value="ECO:0007669"/>
    <property type="project" value="UniProtKB-KW"/>
</dbReference>
<dbReference type="PANTHER" id="PTHR41286:SF1">
    <property type="entry name" value="HNH NUCLEASE YAJD-RELATED"/>
    <property type="match status" value="1"/>
</dbReference>
<evidence type="ECO:0000313" key="8">
    <source>
        <dbReference type="Proteomes" id="UP000238206"/>
    </source>
</evidence>
<sequence>MTKKAPTPCRHLGCRALLDVPGYCERHQSEATGWGSPRWSGSRHDRGYGSKWVKLRERIMKRDNGLCQQCLRERKVTRAEHVDHIVSKANGGTDADSNLEALCGPCHRAKTARERRRPAVAPTPGAGRFSGGKPGRD</sequence>
<dbReference type="GO" id="GO:0005829">
    <property type="term" value="C:cytosol"/>
    <property type="evidence" value="ECO:0007669"/>
    <property type="project" value="TreeGrafter"/>
</dbReference>
<dbReference type="SMART" id="SM00507">
    <property type="entry name" value="HNHc"/>
    <property type="match status" value="1"/>
</dbReference>
<protein>
    <recommendedName>
        <fullName evidence="4">Putative HNH nuclease YajD</fullName>
    </recommendedName>
</protein>
<gene>
    <name evidence="7" type="ORF">C5615_22800</name>
</gene>
<dbReference type="GO" id="GO:0016787">
    <property type="term" value="F:hydrolase activity"/>
    <property type="evidence" value="ECO:0007669"/>
    <property type="project" value="UniProtKB-KW"/>
</dbReference>
<feature type="domain" description="HNH nuclease" evidence="6">
    <location>
        <begin position="54"/>
        <end position="108"/>
    </location>
</feature>
<keyword evidence="7" id="KW-0255">Endonuclease</keyword>
<dbReference type="PANTHER" id="PTHR41286">
    <property type="entry name" value="HNH NUCLEASE YAJD-RELATED"/>
    <property type="match status" value="1"/>
</dbReference>
<dbReference type="Proteomes" id="UP000238206">
    <property type="component" value="Unassembled WGS sequence"/>
</dbReference>
<evidence type="ECO:0000256" key="2">
    <source>
        <dbReference type="ARBA" id="ARBA00022801"/>
    </source>
</evidence>
<organism evidence="7 8">
    <name type="scientific">Burkholderia cepacia</name>
    <name type="common">Pseudomonas cepacia</name>
    <dbReference type="NCBI Taxonomy" id="292"/>
    <lineage>
        <taxon>Bacteria</taxon>
        <taxon>Pseudomonadati</taxon>
        <taxon>Pseudomonadota</taxon>
        <taxon>Betaproteobacteria</taxon>
        <taxon>Burkholderiales</taxon>
        <taxon>Burkholderiaceae</taxon>
        <taxon>Burkholderia</taxon>
        <taxon>Burkholderia cepacia complex</taxon>
    </lineage>
</organism>
<dbReference type="CDD" id="cd00085">
    <property type="entry name" value="HNHc"/>
    <property type="match status" value="1"/>
</dbReference>
<feature type="region of interest" description="Disordered" evidence="5">
    <location>
        <begin position="109"/>
        <end position="137"/>
    </location>
</feature>
<keyword evidence="2" id="KW-0378">Hydrolase</keyword>
<evidence type="ECO:0000256" key="4">
    <source>
        <dbReference type="ARBA" id="ARBA00040194"/>
    </source>
</evidence>
<comment type="caution">
    <text evidence="7">The sequence shown here is derived from an EMBL/GenBank/DDBJ whole genome shotgun (WGS) entry which is preliminary data.</text>
</comment>
<dbReference type="AlphaFoldDB" id="A0A2S8ILF6"/>
<evidence type="ECO:0000259" key="6">
    <source>
        <dbReference type="SMART" id="SM00507"/>
    </source>
</evidence>
<name>A0A2S8ILF6_BURCE</name>